<comment type="caution">
    <text evidence="1">The sequence shown here is derived from an EMBL/GenBank/DDBJ whole genome shotgun (WGS) entry which is preliminary data.</text>
</comment>
<organism evidence="1 2">
    <name type="scientific">Actinomadura rayongensis</name>
    <dbReference type="NCBI Taxonomy" id="1429076"/>
    <lineage>
        <taxon>Bacteria</taxon>
        <taxon>Bacillati</taxon>
        <taxon>Actinomycetota</taxon>
        <taxon>Actinomycetes</taxon>
        <taxon>Streptosporangiales</taxon>
        <taxon>Thermomonosporaceae</taxon>
        <taxon>Actinomadura</taxon>
    </lineage>
</organism>
<accession>A0A6I4W511</accession>
<evidence type="ECO:0000313" key="2">
    <source>
        <dbReference type="Proteomes" id="UP000431901"/>
    </source>
</evidence>
<dbReference type="OrthoDB" id="3210113at2"/>
<reference evidence="1 2" key="1">
    <citation type="submission" date="2019-12" db="EMBL/GenBank/DDBJ databases">
        <title>Nocardia macrotermitis sp. nov. and Nocardia aurantia sp. nov., isolated from the gut of the fungus growing-termite Macrotermes natalensis.</title>
        <authorList>
            <person name="Christine B."/>
            <person name="Rene B."/>
        </authorList>
    </citation>
    <scope>NUCLEOTIDE SEQUENCE [LARGE SCALE GENOMIC DNA]</scope>
    <source>
        <strain evidence="1 2">DSM 102126</strain>
    </source>
</reference>
<evidence type="ECO:0000313" key="1">
    <source>
        <dbReference type="EMBL" id="MXQ63495.1"/>
    </source>
</evidence>
<keyword evidence="2" id="KW-1185">Reference proteome</keyword>
<name>A0A6I4W511_9ACTN</name>
<dbReference type="InterPro" id="IPR000801">
    <property type="entry name" value="Esterase-like"/>
</dbReference>
<dbReference type="PANTHER" id="PTHR48098:SF1">
    <property type="entry name" value="DIACYLGLYCEROL ACYLTRANSFERASE_MYCOLYLTRANSFERASE AG85A"/>
    <property type="match status" value="1"/>
</dbReference>
<dbReference type="SUPFAM" id="SSF53474">
    <property type="entry name" value="alpha/beta-Hydrolases"/>
    <property type="match status" value="1"/>
</dbReference>
<dbReference type="Pfam" id="PF00756">
    <property type="entry name" value="Esterase"/>
    <property type="match status" value="1"/>
</dbReference>
<dbReference type="RefSeq" id="WP_161101645.1">
    <property type="nucleotide sequence ID" value="NZ_JBHLYI010000012.1"/>
</dbReference>
<dbReference type="EMBL" id="WUTW01000001">
    <property type="protein sequence ID" value="MXQ63495.1"/>
    <property type="molecule type" value="Genomic_DNA"/>
</dbReference>
<proteinExistence type="predicted"/>
<dbReference type="Gene3D" id="3.40.50.1820">
    <property type="entry name" value="alpha/beta hydrolase"/>
    <property type="match status" value="1"/>
</dbReference>
<dbReference type="PANTHER" id="PTHR48098">
    <property type="entry name" value="ENTEROCHELIN ESTERASE-RELATED"/>
    <property type="match status" value="1"/>
</dbReference>
<dbReference type="GO" id="GO:0016747">
    <property type="term" value="F:acyltransferase activity, transferring groups other than amino-acyl groups"/>
    <property type="evidence" value="ECO:0007669"/>
    <property type="project" value="TreeGrafter"/>
</dbReference>
<sequence>MVGRRLVLGGAGGLAALGLAGLGGFGLVETRVLPGRVRLDRALGRCGSAPPVPDESADVREERWRSAARGTDVAMTVVTPRGVPARGLPVVVALHGAGGDHRAVLALRLDRYLAHAVAHGTPPFAVVGVDGGATYWHRRATGDDPLAMITGEVLPRLARRGLRTERIGLLGWSMGGYGALLSAERLGAGRVAAVAASSPALFTSLAAARGANRTAFDDPDDFARNDVFAGLDALRPVPAWIDCGTSDTFAPLAGRLRDRLRPKPAGGLFGGCHDGPYWMRRAPGHLDFLGRRLARGV</sequence>
<dbReference type="Proteomes" id="UP000431901">
    <property type="component" value="Unassembled WGS sequence"/>
</dbReference>
<dbReference type="InterPro" id="IPR050583">
    <property type="entry name" value="Mycobacterial_A85_antigen"/>
</dbReference>
<gene>
    <name evidence="1" type="ORF">GQ466_05580</name>
</gene>
<dbReference type="AlphaFoldDB" id="A0A6I4W511"/>
<protein>
    <submittedName>
        <fullName evidence="1">Esterase</fullName>
    </submittedName>
</protein>
<dbReference type="InterPro" id="IPR029058">
    <property type="entry name" value="AB_hydrolase_fold"/>
</dbReference>